<reference evidence="10 11" key="1">
    <citation type="submission" date="2022-04" db="EMBL/GenBank/DDBJ databases">
        <title>Halobacillus sp. isolated from saltern.</title>
        <authorList>
            <person name="Won M."/>
            <person name="Lee C.-M."/>
            <person name="Woen H.-Y."/>
            <person name="Kwon S.-W."/>
        </authorList>
    </citation>
    <scope>NUCLEOTIDE SEQUENCE [LARGE SCALE GENOMIC DNA]</scope>
    <source>
        <strain evidence="10 11">SSTM10-2</strain>
    </source>
</reference>
<evidence type="ECO:0000256" key="6">
    <source>
        <dbReference type="ARBA" id="ARBA00022692"/>
    </source>
</evidence>
<name>A0ABY4GVL9_9BACI</name>
<keyword evidence="5" id="KW-0598">Phosphotransferase system</keyword>
<protein>
    <submittedName>
        <fullName evidence="10">PTS system mannose/fructose/sorbose family transporter subunit IID</fullName>
    </submittedName>
</protein>
<evidence type="ECO:0000256" key="9">
    <source>
        <dbReference type="SAM" id="Phobius"/>
    </source>
</evidence>
<feature type="transmembrane region" description="Helical" evidence="9">
    <location>
        <begin position="252"/>
        <end position="270"/>
    </location>
</feature>
<keyword evidence="4" id="KW-0762">Sugar transport</keyword>
<evidence type="ECO:0000313" key="10">
    <source>
        <dbReference type="EMBL" id="UOQ91950.1"/>
    </source>
</evidence>
<keyword evidence="6 9" id="KW-0812">Transmembrane</keyword>
<keyword evidence="3" id="KW-1003">Cell membrane</keyword>
<keyword evidence="8 9" id="KW-0472">Membrane</keyword>
<dbReference type="EMBL" id="CP095074">
    <property type="protein sequence ID" value="UOQ91950.1"/>
    <property type="molecule type" value="Genomic_DNA"/>
</dbReference>
<dbReference type="Pfam" id="PF03613">
    <property type="entry name" value="EIID-AGA"/>
    <property type="match status" value="1"/>
</dbReference>
<evidence type="ECO:0000313" key="11">
    <source>
        <dbReference type="Proteomes" id="UP000831880"/>
    </source>
</evidence>
<evidence type="ECO:0000256" key="2">
    <source>
        <dbReference type="ARBA" id="ARBA00022448"/>
    </source>
</evidence>
<feature type="transmembrane region" description="Helical" evidence="9">
    <location>
        <begin position="72"/>
        <end position="90"/>
    </location>
</feature>
<feature type="transmembrane region" description="Helical" evidence="9">
    <location>
        <begin position="144"/>
        <end position="166"/>
    </location>
</feature>
<evidence type="ECO:0000256" key="4">
    <source>
        <dbReference type="ARBA" id="ARBA00022597"/>
    </source>
</evidence>
<evidence type="ECO:0000256" key="3">
    <source>
        <dbReference type="ARBA" id="ARBA00022475"/>
    </source>
</evidence>
<proteinExistence type="predicted"/>
<organism evidence="10 11">
    <name type="scientific">Halobacillus shinanisalinarum</name>
    <dbReference type="NCBI Taxonomy" id="2932258"/>
    <lineage>
        <taxon>Bacteria</taxon>
        <taxon>Bacillati</taxon>
        <taxon>Bacillota</taxon>
        <taxon>Bacilli</taxon>
        <taxon>Bacillales</taxon>
        <taxon>Bacillaceae</taxon>
        <taxon>Halobacillus</taxon>
    </lineage>
</organism>
<dbReference type="InterPro" id="IPR050303">
    <property type="entry name" value="GatZ_KbaZ_carbometab"/>
</dbReference>
<sequence>MESNVYEDNTMAEKLSPKLLRLLVWRSLLLQASFNYERMQAAGWLYSILPGLRHIHKNKQDLSNSMKSHMDFFNTHPFLVTPIMGVILAMEQNKEDKESIRGIRVVMMGPLGGIGDAMFYLTLLPISASIGASLAVEGNVVGPFIFLIIFNVIHFGVRFGLMTYGYRTGVNAISKLKEGTQQVSRAASIVGLTVVGGLIATYVALKTDYVWTSGEAKLDIQTDVLDQIMPAMLPLAYTLLMYWLLKKGRSPLLLIGLTVVVGLIGSYFNILA</sequence>
<feature type="transmembrane region" description="Helical" evidence="9">
    <location>
        <begin position="225"/>
        <end position="245"/>
    </location>
</feature>
<dbReference type="Proteomes" id="UP000831880">
    <property type="component" value="Chromosome"/>
</dbReference>
<evidence type="ECO:0000256" key="1">
    <source>
        <dbReference type="ARBA" id="ARBA00004651"/>
    </source>
</evidence>
<feature type="transmembrane region" description="Helical" evidence="9">
    <location>
        <begin position="186"/>
        <end position="205"/>
    </location>
</feature>
<dbReference type="RefSeq" id="WP_244751561.1">
    <property type="nucleotide sequence ID" value="NZ_CP095074.1"/>
</dbReference>
<evidence type="ECO:0000256" key="8">
    <source>
        <dbReference type="ARBA" id="ARBA00023136"/>
    </source>
</evidence>
<evidence type="ECO:0000256" key="7">
    <source>
        <dbReference type="ARBA" id="ARBA00022989"/>
    </source>
</evidence>
<dbReference type="PANTHER" id="PTHR32502:SF5">
    <property type="entry name" value="N-ACETYLGALACTOSAMINE PERMEASE IID COMPONENT-RELATED"/>
    <property type="match status" value="1"/>
</dbReference>
<feature type="transmembrane region" description="Helical" evidence="9">
    <location>
        <begin position="102"/>
        <end position="124"/>
    </location>
</feature>
<keyword evidence="7 9" id="KW-1133">Transmembrane helix</keyword>
<dbReference type="InterPro" id="IPR004704">
    <property type="entry name" value="PTS_IID_man"/>
</dbReference>
<dbReference type="PROSITE" id="PS51108">
    <property type="entry name" value="PTS_EIID"/>
    <property type="match status" value="1"/>
</dbReference>
<keyword evidence="2" id="KW-0813">Transport</keyword>
<dbReference type="PANTHER" id="PTHR32502">
    <property type="entry name" value="N-ACETYLGALACTOSAMINE PERMEASE II COMPONENT-RELATED"/>
    <property type="match status" value="1"/>
</dbReference>
<comment type="subcellular location">
    <subcellularLocation>
        <location evidence="1">Cell membrane</location>
        <topology evidence="1">Multi-pass membrane protein</topology>
    </subcellularLocation>
</comment>
<gene>
    <name evidence="10" type="ORF">MUO14_15735</name>
</gene>
<evidence type="ECO:0000256" key="5">
    <source>
        <dbReference type="ARBA" id="ARBA00022683"/>
    </source>
</evidence>
<keyword evidence="11" id="KW-1185">Reference proteome</keyword>
<accession>A0ABY4GVL9</accession>